<feature type="coiled-coil region" evidence="1">
    <location>
        <begin position="86"/>
        <end position="113"/>
    </location>
</feature>
<feature type="transmembrane region" description="Helical" evidence="2">
    <location>
        <begin position="17"/>
        <end position="36"/>
    </location>
</feature>
<protein>
    <submittedName>
        <fullName evidence="3">Phage abortive infection protein</fullName>
    </submittedName>
</protein>
<accession>A0ABX9FWF3</accession>
<keyword evidence="1" id="KW-0175">Coiled coil</keyword>
<dbReference type="Pfam" id="PF16872">
    <property type="entry name" value="putAbiC"/>
    <property type="match status" value="1"/>
</dbReference>
<comment type="caution">
    <text evidence="3">The sequence shown here is derived from an EMBL/GenBank/DDBJ whole genome shotgun (WGS) entry which is preliminary data.</text>
</comment>
<reference evidence="3 4" key="1">
    <citation type="submission" date="2018-06" db="EMBL/GenBank/DDBJ databases">
        <title>Genomic Encyclopedia of Type Strains, Phase III (KMG-III): the genomes of soil and plant-associated and newly described type strains.</title>
        <authorList>
            <person name="Whitman W."/>
        </authorList>
    </citation>
    <scope>NUCLEOTIDE SEQUENCE [LARGE SCALE GENOMIC DNA]</scope>
    <source>
        <strain evidence="3 4">CECT 7342</strain>
    </source>
</reference>
<evidence type="ECO:0000256" key="1">
    <source>
        <dbReference type="SAM" id="Coils"/>
    </source>
</evidence>
<gene>
    <name evidence="3" type="ORF">DFP87_12337</name>
</gene>
<keyword evidence="2" id="KW-1133">Transmembrane helix</keyword>
<keyword evidence="2" id="KW-0812">Transmembrane</keyword>
<dbReference type="EMBL" id="QNRM01000023">
    <property type="protein sequence ID" value="RBP11276.1"/>
    <property type="molecule type" value="Genomic_DNA"/>
</dbReference>
<name>A0ABX9FWF3_9BURK</name>
<organism evidence="3 4">
    <name type="scientific">Achromobacter marplatensis</name>
    <dbReference type="NCBI Taxonomy" id="470868"/>
    <lineage>
        <taxon>Bacteria</taxon>
        <taxon>Pseudomonadati</taxon>
        <taxon>Pseudomonadota</taxon>
        <taxon>Betaproteobacteria</taxon>
        <taxon>Burkholderiales</taxon>
        <taxon>Alcaligenaceae</taxon>
        <taxon>Achromobacter</taxon>
    </lineage>
</organism>
<feature type="transmembrane region" description="Helical" evidence="2">
    <location>
        <begin position="56"/>
        <end position="74"/>
    </location>
</feature>
<dbReference type="RefSeq" id="WP_088591437.1">
    <property type="nucleotide sequence ID" value="NZ_CADIJU010000030.1"/>
</dbReference>
<evidence type="ECO:0000256" key="2">
    <source>
        <dbReference type="SAM" id="Phobius"/>
    </source>
</evidence>
<dbReference type="Proteomes" id="UP000252124">
    <property type="component" value="Unassembled WGS sequence"/>
</dbReference>
<keyword evidence="2" id="KW-0472">Membrane</keyword>
<sequence length="345" mass="38827">MTDTQKKTALHQKPSRLVWVPVVAALLLVGAYVAYFGVYKSAPMGQPESWGQFGDFLGGLLNPVVGVVTVTLLVRTLLSQQRAIEVQGEELELQRHELQLQRAEAAKSTAALDAQHKAIVLQSFEQTFFAWLASYRSMVGNLVGNSHQLNGAQHLVALCQPFRENQADKTREQGIPLPDSNPVISYVDGVFDYLQAGDGIVVRRVERAVMEFDLVYRNNHSTLGPLFRTLYRLLDWVDRSPLSNQEKWHYIAIARSQLSWGEMFFLAFNGLTPRGSNFVPLMNKYAILDNLEGYTDGLVLVMREAFLKKPPTFHWISANSWRYNAKTFSSPIAKLELGIVEAKDL</sequence>
<proteinExistence type="predicted"/>
<evidence type="ECO:0000313" key="3">
    <source>
        <dbReference type="EMBL" id="RBP11276.1"/>
    </source>
</evidence>
<dbReference type="InterPro" id="IPR031709">
    <property type="entry name" value="PutAbiC"/>
</dbReference>
<dbReference type="GeneID" id="99734236"/>
<keyword evidence="4" id="KW-1185">Reference proteome</keyword>
<evidence type="ECO:0000313" key="4">
    <source>
        <dbReference type="Proteomes" id="UP000252124"/>
    </source>
</evidence>